<protein>
    <submittedName>
        <fullName evidence="5">Peptidase M23</fullName>
    </submittedName>
</protein>
<feature type="chain" id="PRO_5012379366" evidence="2">
    <location>
        <begin position="40"/>
        <end position="487"/>
    </location>
</feature>
<feature type="signal peptide" evidence="2">
    <location>
        <begin position="1"/>
        <end position="39"/>
    </location>
</feature>
<sequence length="487" mass="53768">MNTGWKKRERNTGKKSNLFKNAAITACLGMSLTFTTAYAEENSNLETVFHVYIDGDHVGKIDNKEVAEKVIDKKVSESESEFENLSLTIGEEVSYVSEKVFNPAFNNSKVSNVLKDELSVKANTVELSIGGNFVGYFDNKEKAGEVVKAYKEKYADEKTVGKIEAAKEKEKNSEEPVKRETPAVDETIITDVFLSEEVSFAEKKSDPADVLTVKQGIKLLEKGTLEENKHQVKEGEVIGKIAGKYDLSSKKLLELNPSLNEDSVLQIGQEINVTEYRPFVDVIVKEETKVDETIEYETEVIESDEMYKGDEKVKQEGSDGKKVVHYAIEKRNGKQTDKEMLDEKVTKEAVNKIVVKGTKVVSSRGTGNFSWPAVGGYISSHVGERWGRMHKGIDIAGPSNRTIKAADNGVVVSAGRDGTYGNKVVINHNNGMKTIYAHLSSISVKVGQTVEKGSKLGVMGSTGRSTGIHLHFEVYKNGALQNPMDYL</sequence>
<feature type="domain" description="G5" evidence="3">
    <location>
        <begin position="280"/>
        <end position="360"/>
    </location>
</feature>
<dbReference type="Pfam" id="PF07501">
    <property type="entry name" value="G5"/>
    <property type="match status" value="1"/>
</dbReference>
<keyword evidence="6" id="KW-1185">Reference proteome</keyword>
<dbReference type="InterPro" id="IPR016047">
    <property type="entry name" value="M23ase_b-sheet_dom"/>
</dbReference>
<dbReference type="AlphaFoldDB" id="A0A265NCC8"/>
<evidence type="ECO:0000256" key="2">
    <source>
        <dbReference type="SAM" id="SignalP"/>
    </source>
</evidence>
<gene>
    <name evidence="5" type="ORF">CIL03_06970</name>
</gene>
<dbReference type="CDD" id="cd00118">
    <property type="entry name" value="LysM"/>
    <property type="match status" value="1"/>
</dbReference>
<dbReference type="Proteomes" id="UP000216498">
    <property type="component" value="Unassembled WGS sequence"/>
</dbReference>
<evidence type="ECO:0000259" key="4">
    <source>
        <dbReference type="PROSITE" id="PS51782"/>
    </source>
</evidence>
<dbReference type="CDD" id="cd12797">
    <property type="entry name" value="M23_peptidase"/>
    <property type="match status" value="1"/>
</dbReference>
<dbReference type="InterPro" id="IPR011098">
    <property type="entry name" value="G5_dom"/>
</dbReference>
<dbReference type="PROSITE" id="PS51782">
    <property type="entry name" value="LYSM"/>
    <property type="match status" value="1"/>
</dbReference>
<feature type="domain" description="LysM" evidence="4">
    <location>
        <begin position="228"/>
        <end position="273"/>
    </location>
</feature>
<comment type="caution">
    <text evidence="5">The sequence shown here is derived from an EMBL/GenBank/DDBJ whole genome shotgun (WGS) entry which is preliminary data.</text>
</comment>
<dbReference type="PANTHER" id="PTHR21666">
    <property type="entry name" value="PEPTIDASE-RELATED"/>
    <property type="match status" value="1"/>
</dbReference>
<dbReference type="PROSITE" id="PS51109">
    <property type="entry name" value="G5"/>
    <property type="match status" value="1"/>
</dbReference>
<dbReference type="InterPro" id="IPR036779">
    <property type="entry name" value="LysM_dom_sf"/>
</dbReference>
<dbReference type="Pfam" id="PF01476">
    <property type="entry name" value="LysM"/>
    <property type="match status" value="1"/>
</dbReference>
<keyword evidence="1 2" id="KW-0732">Signal</keyword>
<dbReference type="InterPro" id="IPR018392">
    <property type="entry name" value="LysM"/>
</dbReference>
<dbReference type="OrthoDB" id="9805070at2"/>
<name>A0A265NCC8_9BACI</name>
<evidence type="ECO:0000313" key="5">
    <source>
        <dbReference type="EMBL" id="OZU89445.1"/>
    </source>
</evidence>
<dbReference type="InterPro" id="IPR050570">
    <property type="entry name" value="Cell_wall_metabolism_enzyme"/>
</dbReference>
<evidence type="ECO:0000259" key="3">
    <source>
        <dbReference type="PROSITE" id="PS51109"/>
    </source>
</evidence>
<evidence type="ECO:0000313" key="6">
    <source>
        <dbReference type="Proteomes" id="UP000216498"/>
    </source>
</evidence>
<dbReference type="Gene3D" id="2.20.230.10">
    <property type="entry name" value="Resuscitation-promoting factor rpfb"/>
    <property type="match status" value="1"/>
</dbReference>
<proteinExistence type="predicted"/>
<dbReference type="GO" id="GO:0004222">
    <property type="term" value="F:metalloendopeptidase activity"/>
    <property type="evidence" value="ECO:0007669"/>
    <property type="project" value="TreeGrafter"/>
</dbReference>
<dbReference type="RefSeq" id="WP_094885019.1">
    <property type="nucleotide sequence ID" value="NZ_NPMS01000002.1"/>
</dbReference>
<dbReference type="PANTHER" id="PTHR21666:SF270">
    <property type="entry name" value="MUREIN HYDROLASE ACTIVATOR ENVC"/>
    <property type="match status" value="1"/>
</dbReference>
<dbReference type="Gene3D" id="3.10.350.10">
    <property type="entry name" value="LysM domain"/>
    <property type="match status" value="1"/>
</dbReference>
<dbReference type="SUPFAM" id="SSF51261">
    <property type="entry name" value="Duplicated hybrid motif"/>
    <property type="match status" value="1"/>
</dbReference>
<evidence type="ECO:0000256" key="1">
    <source>
        <dbReference type="ARBA" id="ARBA00022729"/>
    </source>
</evidence>
<dbReference type="SUPFAM" id="SSF54106">
    <property type="entry name" value="LysM domain"/>
    <property type="match status" value="1"/>
</dbReference>
<dbReference type="Pfam" id="PF01551">
    <property type="entry name" value="Peptidase_M23"/>
    <property type="match status" value="1"/>
</dbReference>
<dbReference type="InterPro" id="IPR011055">
    <property type="entry name" value="Dup_hybrid_motif"/>
</dbReference>
<dbReference type="EMBL" id="NPMS01000002">
    <property type="protein sequence ID" value="OZU89445.1"/>
    <property type="molecule type" value="Genomic_DNA"/>
</dbReference>
<organism evidence="5 6">
    <name type="scientific">Virgibacillus indicus</name>
    <dbReference type="NCBI Taxonomy" id="2024554"/>
    <lineage>
        <taxon>Bacteria</taxon>
        <taxon>Bacillati</taxon>
        <taxon>Bacillota</taxon>
        <taxon>Bacilli</taxon>
        <taxon>Bacillales</taxon>
        <taxon>Bacillaceae</taxon>
        <taxon>Virgibacillus</taxon>
    </lineage>
</organism>
<dbReference type="Gene3D" id="2.70.70.10">
    <property type="entry name" value="Glucose Permease (Domain IIA)"/>
    <property type="match status" value="1"/>
</dbReference>
<accession>A0A265NCC8</accession>
<dbReference type="SMART" id="SM00257">
    <property type="entry name" value="LysM"/>
    <property type="match status" value="1"/>
</dbReference>
<reference evidence="5 6" key="1">
    <citation type="submission" date="2017-08" db="EMBL/GenBank/DDBJ databases">
        <title>Virgibacillus indicus sp. nov. and Virgibacillus profoundi sp. nov, two moderately halophilic bacteria isolated from marine sediment by using the Microfluidic Streak Plate.</title>
        <authorList>
            <person name="Xu B."/>
            <person name="Hu B."/>
            <person name="Wang J."/>
            <person name="Zhu Y."/>
            <person name="Huang L."/>
            <person name="Du W."/>
            <person name="Huang Y."/>
        </authorList>
    </citation>
    <scope>NUCLEOTIDE SEQUENCE [LARGE SCALE GENOMIC DNA]</scope>
    <source>
        <strain evidence="5 6">IO3-P2-C2</strain>
    </source>
</reference>
<dbReference type="SMART" id="SM01208">
    <property type="entry name" value="G5"/>
    <property type="match status" value="1"/>
</dbReference>